<evidence type="ECO:0000313" key="5">
    <source>
        <dbReference type="Proteomes" id="UP001425155"/>
    </source>
</evidence>
<dbReference type="InterPro" id="IPR017871">
    <property type="entry name" value="ABC_transporter-like_CS"/>
</dbReference>
<dbReference type="Proteomes" id="UP001425155">
    <property type="component" value="Unassembled WGS sequence"/>
</dbReference>
<dbReference type="InterPro" id="IPR027417">
    <property type="entry name" value="P-loop_NTPase"/>
</dbReference>
<dbReference type="InterPro" id="IPR003439">
    <property type="entry name" value="ABC_transporter-like_ATP-bd"/>
</dbReference>
<dbReference type="GO" id="GO:0005524">
    <property type="term" value="F:ATP binding"/>
    <property type="evidence" value="ECO:0007669"/>
    <property type="project" value="UniProtKB-KW"/>
</dbReference>
<evidence type="ECO:0000259" key="3">
    <source>
        <dbReference type="PROSITE" id="PS50893"/>
    </source>
</evidence>
<dbReference type="InterPro" id="IPR003593">
    <property type="entry name" value="AAA+_ATPase"/>
</dbReference>
<dbReference type="Gene3D" id="3.40.50.300">
    <property type="entry name" value="P-loop containing nucleotide triphosphate hydrolases"/>
    <property type="match status" value="1"/>
</dbReference>
<dbReference type="CDD" id="cd03214">
    <property type="entry name" value="ABC_Iron-Siderophores_B12_Hemin"/>
    <property type="match status" value="1"/>
</dbReference>
<evidence type="ECO:0000256" key="1">
    <source>
        <dbReference type="ARBA" id="ARBA00022741"/>
    </source>
</evidence>
<keyword evidence="1" id="KW-0547">Nucleotide-binding</keyword>
<dbReference type="PANTHER" id="PTHR42794">
    <property type="entry name" value="HEMIN IMPORT ATP-BINDING PROTEIN HMUV"/>
    <property type="match status" value="1"/>
</dbReference>
<dbReference type="SMART" id="SM00382">
    <property type="entry name" value="AAA"/>
    <property type="match status" value="1"/>
</dbReference>
<sequence length="292" mass="30042">MTDAARPKSARAGSARPTSGLSLDRVAFSRAGRLIIDGVDVTLPRGAFGALVGPNGAGKSTLLHLIASIERTASGSVVFDGAALSTMPRRERARTVAVAEQQTDTELDLSVVDVVMLGRTPHLGAFASASATDAAVVRDALTAVGAADLTARRFHTLSGGERQRVTLARALAQQPSLLLADEPTNHLDIRSQLAALSLLGELARGGLTVLAALHDLGHAAAHADHVIVLADGRVVAAGDPAEVLTPELVLAVYGVRAAVLRHPLTGRPLLAFAEKSPAAAESSPTLDLESSL</sequence>
<feature type="domain" description="ABC transporter" evidence="3">
    <location>
        <begin position="21"/>
        <end position="256"/>
    </location>
</feature>
<proteinExistence type="predicted"/>
<organism evidence="4 5">
    <name type="scientific">Leifsonia stereocauli</name>
    <dbReference type="NCBI Taxonomy" id="3134136"/>
    <lineage>
        <taxon>Bacteria</taxon>
        <taxon>Bacillati</taxon>
        <taxon>Actinomycetota</taxon>
        <taxon>Actinomycetes</taxon>
        <taxon>Micrococcales</taxon>
        <taxon>Microbacteriaceae</taxon>
        <taxon>Leifsonia</taxon>
    </lineage>
</organism>
<comment type="caution">
    <text evidence="4">The sequence shown here is derived from an EMBL/GenBank/DDBJ whole genome shotgun (WGS) entry which is preliminary data.</text>
</comment>
<evidence type="ECO:0000256" key="2">
    <source>
        <dbReference type="ARBA" id="ARBA00022840"/>
    </source>
</evidence>
<dbReference type="RefSeq" id="WP_342113275.1">
    <property type="nucleotide sequence ID" value="NZ_JBCAUN010000002.1"/>
</dbReference>
<accession>A0ABU9W3Z5</accession>
<keyword evidence="5" id="KW-1185">Reference proteome</keyword>
<dbReference type="SUPFAM" id="SSF52540">
    <property type="entry name" value="P-loop containing nucleoside triphosphate hydrolases"/>
    <property type="match status" value="1"/>
</dbReference>
<dbReference type="EMBL" id="JBCLVG010000002">
    <property type="protein sequence ID" value="MEN1946715.1"/>
    <property type="molecule type" value="Genomic_DNA"/>
</dbReference>
<dbReference type="Pfam" id="PF00005">
    <property type="entry name" value="ABC_tran"/>
    <property type="match status" value="1"/>
</dbReference>
<dbReference type="PANTHER" id="PTHR42794:SF2">
    <property type="entry name" value="ABC TRANSPORTER ATP-BINDING PROTEIN"/>
    <property type="match status" value="1"/>
</dbReference>
<protein>
    <submittedName>
        <fullName evidence="4">ABC transporter ATP-binding protein</fullName>
    </submittedName>
</protein>
<dbReference type="PROSITE" id="PS50893">
    <property type="entry name" value="ABC_TRANSPORTER_2"/>
    <property type="match status" value="1"/>
</dbReference>
<dbReference type="PROSITE" id="PS00211">
    <property type="entry name" value="ABC_TRANSPORTER_1"/>
    <property type="match status" value="1"/>
</dbReference>
<gene>
    <name evidence="4" type="ORF">WJX64_09165</name>
</gene>
<keyword evidence="2 4" id="KW-0067">ATP-binding</keyword>
<evidence type="ECO:0000313" key="4">
    <source>
        <dbReference type="EMBL" id="MEN1946715.1"/>
    </source>
</evidence>
<name>A0ABU9W3Z5_9MICO</name>
<reference evidence="4 5" key="1">
    <citation type="submission" date="2024-03" db="EMBL/GenBank/DDBJ databases">
        <title>YIM 134122 draft genome.</title>
        <authorList>
            <person name="Zuo S."/>
            <person name="Xiong L."/>
        </authorList>
    </citation>
    <scope>NUCLEOTIDE SEQUENCE [LARGE SCALE GENOMIC DNA]</scope>
    <source>
        <strain evidence="4 5">YIM 134122</strain>
    </source>
</reference>